<dbReference type="EMBL" id="RQTK01000978">
    <property type="protein sequence ID" value="RUS73091.1"/>
    <property type="molecule type" value="Genomic_DNA"/>
</dbReference>
<feature type="compositionally biased region" description="Polar residues" evidence="2">
    <location>
        <begin position="1"/>
        <end position="10"/>
    </location>
</feature>
<feature type="region of interest" description="Disordered" evidence="2">
    <location>
        <begin position="1"/>
        <end position="25"/>
    </location>
</feature>
<comment type="caution">
    <text evidence="3">The sequence shown here is derived from an EMBL/GenBank/DDBJ whole genome shotgun (WGS) entry which is preliminary data.</text>
</comment>
<sequence length="381" mass="44042">MMSSVSQPTSMGLEDEQSSLEAERDKYRQGYSNMTVVVKELQQQLAQYKLRCAGVDTLAVVLKEAKQESVILARQKKALETAITNLQNRLSTNNLSASVNIEETDLYVPGTSKQTLDNIARENARLRSLLKNAEHQSGKKSIDDSQELKTLVEGLESDKNQLQAQLQEVEGIKLNMVRQYEETIAKLKKDMAEEKEKMRKDFDKYKNSDKDSSKGRSEDKKSVECQTLGMQLDLVDNLKRSLKNIAEQCKELDEDLDNLKITLMNQRWQIHSDAKERQHMANISEYKNNFLLVYSQEIEAWKQEADLNRAENVRLVQIVEDLQRTLNQLRQKPHIDPSMVEILKQQIQVCTEDFNNERKDHEQALNQKKQLQAEVEKLKEE</sequence>
<dbReference type="AlphaFoldDB" id="A0A3S1B690"/>
<evidence type="ECO:0000256" key="1">
    <source>
        <dbReference type="SAM" id="Coils"/>
    </source>
</evidence>
<reference evidence="3 4" key="1">
    <citation type="submission" date="2019-01" db="EMBL/GenBank/DDBJ databases">
        <title>A draft genome assembly of the solar-powered sea slug Elysia chlorotica.</title>
        <authorList>
            <person name="Cai H."/>
            <person name="Li Q."/>
            <person name="Fang X."/>
            <person name="Li J."/>
            <person name="Curtis N.E."/>
            <person name="Altenburger A."/>
            <person name="Shibata T."/>
            <person name="Feng M."/>
            <person name="Maeda T."/>
            <person name="Schwartz J.A."/>
            <person name="Shigenobu S."/>
            <person name="Lundholm N."/>
            <person name="Nishiyama T."/>
            <person name="Yang H."/>
            <person name="Hasebe M."/>
            <person name="Li S."/>
            <person name="Pierce S.K."/>
            <person name="Wang J."/>
        </authorList>
    </citation>
    <scope>NUCLEOTIDE SEQUENCE [LARGE SCALE GENOMIC DNA]</scope>
    <source>
        <strain evidence="3">EC2010</strain>
        <tissue evidence="3">Whole organism of an adult</tissue>
    </source>
</reference>
<name>A0A3S1B690_ELYCH</name>
<proteinExistence type="predicted"/>
<feature type="coiled-coil region" evidence="1">
    <location>
        <begin position="312"/>
        <end position="381"/>
    </location>
</feature>
<feature type="coiled-coil region" evidence="1">
    <location>
        <begin position="235"/>
        <end position="269"/>
    </location>
</feature>
<accession>A0A3S1B690</accession>
<keyword evidence="4" id="KW-1185">Reference proteome</keyword>
<evidence type="ECO:0000256" key="2">
    <source>
        <dbReference type="SAM" id="MobiDB-lite"/>
    </source>
</evidence>
<organism evidence="3 4">
    <name type="scientific">Elysia chlorotica</name>
    <name type="common">Eastern emerald elysia</name>
    <name type="synonym">Sea slug</name>
    <dbReference type="NCBI Taxonomy" id="188477"/>
    <lineage>
        <taxon>Eukaryota</taxon>
        <taxon>Metazoa</taxon>
        <taxon>Spiralia</taxon>
        <taxon>Lophotrochozoa</taxon>
        <taxon>Mollusca</taxon>
        <taxon>Gastropoda</taxon>
        <taxon>Heterobranchia</taxon>
        <taxon>Euthyneura</taxon>
        <taxon>Panpulmonata</taxon>
        <taxon>Sacoglossa</taxon>
        <taxon>Placobranchoidea</taxon>
        <taxon>Plakobranchidae</taxon>
        <taxon>Elysia</taxon>
    </lineage>
</organism>
<dbReference type="OrthoDB" id="6066489at2759"/>
<keyword evidence="1" id="KW-0175">Coiled coil</keyword>
<feature type="coiled-coil region" evidence="1">
    <location>
        <begin position="31"/>
        <end position="82"/>
    </location>
</feature>
<dbReference type="Proteomes" id="UP000271974">
    <property type="component" value="Unassembled WGS sequence"/>
</dbReference>
<feature type="non-terminal residue" evidence="3">
    <location>
        <position position="381"/>
    </location>
</feature>
<feature type="region of interest" description="Disordered" evidence="2">
    <location>
        <begin position="197"/>
        <end position="222"/>
    </location>
</feature>
<evidence type="ECO:0000313" key="4">
    <source>
        <dbReference type="Proteomes" id="UP000271974"/>
    </source>
</evidence>
<protein>
    <submittedName>
        <fullName evidence="3">Uncharacterized protein</fullName>
    </submittedName>
</protein>
<gene>
    <name evidence="3" type="ORF">EGW08_019152</name>
</gene>
<evidence type="ECO:0000313" key="3">
    <source>
        <dbReference type="EMBL" id="RUS73091.1"/>
    </source>
</evidence>
<dbReference type="Gene3D" id="1.20.5.990">
    <property type="entry name" value="Nemo cc2-lz domain - 1d5 darpin complex"/>
    <property type="match status" value="1"/>
</dbReference>